<protein>
    <submittedName>
        <fullName evidence="1">Uncharacterized protein</fullName>
    </submittedName>
</protein>
<sequence>MCPFTHRNIKKQCRTLEDLSAPFIYSQLYGNT</sequence>
<evidence type="ECO:0000313" key="1">
    <source>
        <dbReference type="EMBL" id="DAD79466.1"/>
    </source>
</evidence>
<name>A0A8S5MB42_9CAUD</name>
<accession>A0A8S5MB42</accession>
<reference evidence="1" key="1">
    <citation type="journal article" date="2021" name="Proc. Natl. Acad. Sci. U.S.A.">
        <title>A Catalog of Tens of Thousands of Viruses from Human Metagenomes Reveals Hidden Associations with Chronic Diseases.</title>
        <authorList>
            <person name="Tisza M.J."/>
            <person name="Buck C.B."/>
        </authorList>
    </citation>
    <scope>NUCLEOTIDE SEQUENCE</scope>
    <source>
        <strain evidence="1">Cth2T2</strain>
    </source>
</reference>
<organism evidence="1">
    <name type="scientific">Myoviridae sp. cth2T2</name>
    <dbReference type="NCBI Taxonomy" id="2826683"/>
    <lineage>
        <taxon>Viruses</taxon>
        <taxon>Duplodnaviria</taxon>
        <taxon>Heunggongvirae</taxon>
        <taxon>Uroviricota</taxon>
        <taxon>Caudoviricetes</taxon>
    </lineage>
</organism>
<dbReference type="EMBL" id="BK014866">
    <property type="protein sequence ID" value="DAD79466.1"/>
    <property type="molecule type" value="Genomic_DNA"/>
</dbReference>
<proteinExistence type="predicted"/>